<keyword evidence="1" id="KW-0175">Coiled coil</keyword>
<dbReference type="EMBL" id="ML179048">
    <property type="protein sequence ID" value="THV05639.1"/>
    <property type="molecule type" value="Genomic_DNA"/>
</dbReference>
<dbReference type="AlphaFoldDB" id="A0A4S8MSK8"/>
<keyword evidence="3" id="KW-1185">Reference proteome</keyword>
<evidence type="ECO:0000256" key="1">
    <source>
        <dbReference type="SAM" id="Coils"/>
    </source>
</evidence>
<name>A0A4S8MSK8_DENBC</name>
<dbReference type="OrthoDB" id="3052721at2759"/>
<evidence type="ECO:0000313" key="3">
    <source>
        <dbReference type="Proteomes" id="UP000297245"/>
    </source>
</evidence>
<organism evidence="2 3">
    <name type="scientific">Dendrothele bispora (strain CBS 962.96)</name>
    <dbReference type="NCBI Taxonomy" id="1314807"/>
    <lineage>
        <taxon>Eukaryota</taxon>
        <taxon>Fungi</taxon>
        <taxon>Dikarya</taxon>
        <taxon>Basidiomycota</taxon>
        <taxon>Agaricomycotina</taxon>
        <taxon>Agaricomycetes</taxon>
        <taxon>Agaricomycetidae</taxon>
        <taxon>Agaricales</taxon>
        <taxon>Agaricales incertae sedis</taxon>
        <taxon>Dendrothele</taxon>
    </lineage>
</organism>
<reference evidence="2 3" key="1">
    <citation type="journal article" date="2019" name="Nat. Ecol. Evol.">
        <title>Megaphylogeny resolves global patterns of mushroom evolution.</title>
        <authorList>
            <person name="Varga T."/>
            <person name="Krizsan K."/>
            <person name="Foldi C."/>
            <person name="Dima B."/>
            <person name="Sanchez-Garcia M."/>
            <person name="Sanchez-Ramirez S."/>
            <person name="Szollosi G.J."/>
            <person name="Szarkandi J.G."/>
            <person name="Papp V."/>
            <person name="Albert L."/>
            <person name="Andreopoulos W."/>
            <person name="Angelini C."/>
            <person name="Antonin V."/>
            <person name="Barry K.W."/>
            <person name="Bougher N.L."/>
            <person name="Buchanan P."/>
            <person name="Buyck B."/>
            <person name="Bense V."/>
            <person name="Catcheside P."/>
            <person name="Chovatia M."/>
            <person name="Cooper J."/>
            <person name="Damon W."/>
            <person name="Desjardin D."/>
            <person name="Finy P."/>
            <person name="Geml J."/>
            <person name="Haridas S."/>
            <person name="Hughes K."/>
            <person name="Justo A."/>
            <person name="Karasinski D."/>
            <person name="Kautmanova I."/>
            <person name="Kiss B."/>
            <person name="Kocsube S."/>
            <person name="Kotiranta H."/>
            <person name="LaButti K.M."/>
            <person name="Lechner B.E."/>
            <person name="Liimatainen K."/>
            <person name="Lipzen A."/>
            <person name="Lukacs Z."/>
            <person name="Mihaltcheva S."/>
            <person name="Morgado L.N."/>
            <person name="Niskanen T."/>
            <person name="Noordeloos M.E."/>
            <person name="Ohm R.A."/>
            <person name="Ortiz-Santana B."/>
            <person name="Ovrebo C."/>
            <person name="Racz N."/>
            <person name="Riley R."/>
            <person name="Savchenko A."/>
            <person name="Shiryaev A."/>
            <person name="Soop K."/>
            <person name="Spirin V."/>
            <person name="Szebenyi C."/>
            <person name="Tomsovsky M."/>
            <person name="Tulloss R.E."/>
            <person name="Uehling J."/>
            <person name="Grigoriev I.V."/>
            <person name="Vagvolgyi C."/>
            <person name="Papp T."/>
            <person name="Martin F.M."/>
            <person name="Miettinen O."/>
            <person name="Hibbett D.S."/>
            <person name="Nagy L.G."/>
        </authorList>
    </citation>
    <scope>NUCLEOTIDE SEQUENCE [LARGE SCALE GENOMIC DNA]</scope>
    <source>
        <strain evidence="2 3">CBS 962.96</strain>
    </source>
</reference>
<gene>
    <name evidence="2" type="ORF">K435DRAFT_647075</name>
</gene>
<proteinExistence type="predicted"/>
<dbReference type="Proteomes" id="UP000297245">
    <property type="component" value="Unassembled WGS sequence"/>
</dbReference>
<evidence type="ECO:0000313" key="2">
    <source>
        <dbReference type="EMBL" id="THV05639.1"/>
    </source>
</evidence>
<feature type="coiled-coil region" evidence="1">
    <location>
        <begin position="767"/>
        <end position="794"/>
    </location>
</feature>
<sequence>MRTEVSLTRSIVKSKSRIPNLLRLKQKGPGRGGIYSKDARKLAREMVAAGCSRQKVGTLIKNVGATFGIEIKSTMSRCTVSRAVLEGGVAAKMQIGYEMLQTNACTISADSTSHRKQNYESRHIALRTPDYNSPQSRLCIDTSAIPRLRLLCVDATLDHTSEASVNGFLGNMDEISDLFNRSPLAKRLNLQFRIRHFLKILRGMNGDHANNEKSTAKGLQQAKHDAAIEDLGEEKLADLGVELGVRDLILYLASWNAKKIADAGGMESYERLTPQQKAETDAALMKEIVRDLGQAEYDNLADKDRRMIDLFIWAGCCMHKDQNSFKGGNTEMMAEWARINAEPPVLLANKGNAAILNRILDPSIRIDKLNEDQKAALEASTRGAVKAVALAGAIFNNKDDKKGQGDIHIDHFKECTHLLRSSTRHKRFPDTSNVRIGSHGLACCELISLLDEYISFLEGMKHAKHNPGHTNIEVNVLKALRDKATLTEMSAIVLYMNVISHPYMRVVRGPGTENVNALDLGPLHQKVEAHIRQILENPDVLFGPDASYETATLDGKAWHDPKAVETVFDMCSELVHLQAITLAFFRGSLSTWTRFSAEFAPGGLIDEATADEKQLAWMPSTNDANEGALGQLRVTLRNKPTLTLHQYNALAMYSRNQTISFMNALFEAEDHEFVMREARRIDSSGLAKKRRQEQVAFRTRIIQMSKEKEEAKKKRAQEICEKLASIPLIRSLTELNSSKTWTRKLLDDQLDALRYRKVTGIPSKSSISKVVEKKAALEKAFKEYERRLLELGRTHPDSLEVLELEFYVWDHITWSWIICIAFALSSQQSHKVGT</sequence>
<accession>A0A4S8MSK8</accession>
<protein>
    <submittedName>
        <fullName evidence="2">Uncharacterized protein</fullName>
    </submittedName>
</protein>